<evidence type="ECO:0000313" key="3">
    <source>
        <dbReference type="Proteomes" id="UP000078387"/>
    </source>
</evidence>
<dbReference type="VEuPathDB" id="AmoebaDB:EHI8A_082780"/>
<dbReference type="EMBL" id="BDEQ01000001">
    <property type="protein sequence ID" value="GAT99066.1"/>
    <property type="molecule type" value="Genomic_DNA"/>
</dbReference>
<feature type="compositionally biased region" description="Polar residues" evidence="1">
    <location>
        <begin position="408"/>
        <end position="433"/>
    </location>
</feature>
<dbReference type="VEuPathDB" id="AmoebaDB:EHI5A_120580"/>
<dbReference type="VEuPathDB" id="AmoebaDB:KM1_147660"/>
<protein>
    <recommendedName>
        <fullName evidence="4">PPM-type phosphatase domain-containing protein</fullName>
    </recommendedName>
</protein>
<dbReference type="AlphaFoldDB" id="A0A5K1VKA2"/>
<dbReference type="Proteomes" id="UP000078387">
    <property type="component" value="Unassembled WGS sequence"/>
</dbReference>
<dbReference type="SUPFAM" id="SSF81606">
    <property type="entry name" value="PP2C-like"/>
    <property type="match status" value="1"/>
</dbReference>
<dbReference type="InterPro" id="IPR053287">
    <property type="entry name" value="PP2C-like_domain"/>
</dbReference>
<sequence length="486" mass="54294">MKKLGKAEKNKTTKMFNDAFENSIKSIERIPVKIKKNQQPIIVCDTTPPPMIYPIFSTESIAYTSLSTYPFRDGKKIGNPICDKGKGAFFEDMAIVVLADGCGLGNNVYNAAKAAVNKILESIIDKIEQCKNTKEIAQLMAESTYEGHLAIINDGIESFQIGTATIIINVIVYSNQEEPIILTLSIGDCHSYKYNPIQMKTEQLTGSIRTSLNDVSDCGGRIGPFIDHLYPDLRNASIKLDKCNEGDIVIIATDGYHDNFDPTLLDYNPIDIGIDAVDWNEASKTQYFLEKKQIWIERLITSIFKTSSSMCHFVEQLGDYITETTQSSRRFVESHPGEKLPPDPHKFPGKLDHSTLLAYKVIKRIDAFEIINSIIPSYSSGLFGGQSISSAKLRASRPKKLFVKLHNRQIQTPRGDTSDPTSLYFSEKTSPHSMSPIHVLSKESLVTLNPDDKPIAIKFNSDHSINPQKSINSRDSSPKQERPSDY</sequence>
<dbReference type="VEuPathDB" id="AmoebaDB:EHI_015990"/>
<name>A0A5K1VKA2_ENTHI</name>
<reference evidence="2 3" key="1">
    <citation type="submission" date="2016-05" db="EMBL/GenBank/DDBJ databases">
        <title>First whole genome sequencing of Entamoeba histolytica HM1:IMSS-clone-6.</title>
        <authorList>
            <person name="Mukherjee Avik.K."/>
            <person name="Izumyama S."/>
            <person name="Nakada-Tsukui K."/>
            <person name="Nozaki T."/>
        </authorList>
    </citation>
    <scope>NUCLEOTIDE SEQUENCE [LARGE SCALE GENOMIC DNA]</scope>
    <source>
        <strain evidence="2 3">HM1:IMSS clone 6</strain>
    </source>
</reference>
<comment type="caution">
    <text evidence="2">The sequence shown here is derived from an EMBL/GenBank/DDBJ whole genome shotgun (WGS) entry which is preliminary data.</text>
</comment>
<feature type="compositionally biased region" description="Polar residues" evidence="1">
    <location>
        <begin position="462"/>
        <end position="475"/>
    </location>
</feature>
<dbReference type="InterPro" id="IPR036457">
    <property type="entry name" value="PPM-type-like_dom_sf"/>
</dbReference>
<gene>
    <name evidence="2" type="ORF">CL6EHI_015990</name>
</gene>
<dbReference type="VEuPathDB" id="AmoebaDB:EHI7A_081330"/>
<evidence type="ECO:0000256" key="1">
    <source>
        <dbReference type="SAM" id="MobiDB-lite"/>
    </source>
</evidence>
<organism evidence="2 3">
    <name type="scientific">Entamoeba histolytica</name>
    <dbReference type="NCBI Taxonomy" id="5759"/>
    <lineage>
        <taxon>Eukaryota</taxon>
        <taxon>Amoebozoa</taxon>
        <taxon>Evosea</taxon>
        <taxon>Archamoebae</taxon>
        <taxon>Mastigamoebida</taxon>
        <taxon>Entamoebidae</taxon>
        <taxon>Entamoeba</taxon>
    </lineage>
</organism>
<feature type="region of interest" description="Disordered" evidence="1">
    <location>
        <begin position="407"/>
        <end position="436"/>
    </location>
</feature>
<dbReference type="OMA" id="NGNRCNL"/>
<feature type="region of interest" description="Disordered" evidence="1">
    <location>
        <begin position="458"/>
        <end position="486"/>
    </location>
</feature>
<feature type="compositionally biased region" description="Basic and acidic residues" evidence="1">
    <location>
        <begin position="476"/>
        <end position="486"/>
    </location>
</feature>
<dbReference type="PANTHER" id="PTHR21586:SF0">
    <property type="entry name" value="PP2C-LIKE DOMAIN-CONTAINING PROTEIN CG9801"/>
    <property type="match status" value="1"/>
</dbReference>
<evidence type="ECO:0000313" key="2">
    <source>
        <dbReference type="EMBL" id="GAT99066.1"/>
    </source>
</evidence>
<dbReference type="PANTHER" id="PTHR21586">
    <property type="entry name" value="TIPA"/>
    <property type="match status" value="1"/>
</dbReference>
<evidence type="ECO:0008006" key="4">
    <source>
        <dbReference type="Google" id="ProtNLM"/>
    </source>
</evidence>
<dbReference type="Gene3D" id="3.60.40.10">
    <property type="entry name" value="PPM-type phosphatase domain"/>
    <property type="match status" value="1"/>
</dbReference>
<proteinExistence type="predicted"/>
<accession>A0A5K1VKA2</accession>